<dbReference type="Gene3D" id="3.40.190.170">
    <property type="entry name" value="Bacterial extracellular solute-binding protein, family 7"/>
    <property type="match status" value="1"/>
</dbReference>
<reference evidence="2" key="1">
    <citation type="journal article" date="2020" name="mSystems">
        <title>Genome- and Community-Level Interaction Insights into Carbon Utilization and Element Cycling Functions of Hydrothermarchaeota in Hydrothermal Sediment.</title>
        <authorList>
            <person name="Zhou Z."/>
            <person name="Liu Y."/>
            <person name="Xu W."/>
            <person name="Pan J."/>
            <person name="Luo Z.H."/>
            <person name="Li M."/>
        </authorList>
    </citation>
    <scope>NUCLEOTIDE SEQUENCE [LARGE SCALE GENOMIC DNA]</scope>
    <source>
        <strain evidence="2">HyVt-577</strain>
    </source>
</reference>
<name>A0A7V4TZ10_CALAY</name>
<accession>A0A7V4TZ10</accession>
<dbReference type="NCBIfam" id="NF037995">
    <property type="entry name" value="TRAP_S1"/>
    <property type="match status" value="1"/>
</dbReference>
<evidence type="ECO:0000256" key="1">
    <source>
        <dbReference type="ARBA" id="ARBA00022729"/>
    </source>
</evidence>
<dbReference type="PANTHER" id="PTHR33376">
    <property type="match status" value="1"/>
</dbReference>
<dbReference type="Proteomes" id="UP000885779">
    <property type="component" value="Unassembled WGS sequence"/>
</dbReference>
<dbReference type="GO" id="GO:0030246">
    <property type="term" value="F:carbohydrate binding"/>
    <property type="evidence" value="ECO:0007669"/>
    <property type="project" value="TreeGrafter"/>
</dbReference>
<keyword evidence="1" id="KW-0732">Signal</keyword>
<dbReference type="EMBL" id="DRQG01000042">
    <property type="protein sequence ID" value="HGY55016.1"/>
    <property type="molecule type" value="Genomic_DNA"/>
</dbReference>
<dbReference type="Pfam" id="PF03480">
    <property type="entry name" value="DctP"/>
    <property type="match status" value="1"/>
</dbReference>
<sequence>MFLVFITLLVLLACGNESRVKVLKLAHVLDTQHPVHKAMVFMGERLAEKSHGKLRLDIYPSGQLGGERDLIELLQIGSLAMTKVSTAPLEGFVPEMKIFGIPYVFRDDDHRWKVLKGPIGKRLLLAGEPFRLRGMCYYDAGSRSFYTKEKQINVPADLQGLKIRVMKSITAVKMVQALGGSPTPIPWGELYTALQQGVVDGAENNPPSFYLSKHYEVCKYYSLDEHTSVPDILLMSTVVWNSLNKQQQKWLQEAADESVEYQRTLWKRASDEALSAVRKAGVIVTRPDKQPYMDAVRDMHESYRGTVLYDVMRQIKNIQ</sequence>
<evidence type="ECO:0000313" key="2">
    <source>
        <dbReference type="EMBL" id="HGY55016.1"/>
    </source>
</evidence>
<dbReference type="InterPro" id="IPR018389">
    <property type="entry name" value="DctP_fam"/>
</dbReference>
<dbReference type="PANTHER" id="PTHR33376:SF2">
    <property type="entry name" value="DICARBOXYLATE-BINDING PERIPLASMIC PROTEIN"/>
    <property type="match status" value="1"/>
</dbReference>
<dbReference type="GO" id="GO:0030288">
    <property type="term" value="C:outer membrane-bounded periplasmic space"/>
    <property type="evidence" value="ECO:0007669"/>
    <property type="project" value="InterPro"/>
</dbReference>
<dbReference type="PIRSF" id="PIRSF006470">
    <property type="entry name" value="DctB"/>
    <property type="match status" value="1"/>
</dbReference>
<dbReference type="InterPro" id="IPR004682">
    <property type="entry name" value="TRAP_DctP"/>
</dbReference>
<proteinExistence type="predicted"/>
<protein>
    <submittedName>
        <fullName evidence="2">TRAP transporter substrate-binding protein</fullName>
    </submittedName>
</protein>
<comment type="caution">
    <text evidence="2">The sequence shown here is derived from an EMBL/GenBank/DDBJ whole genome shotgun (WGS) entry which is preliminary data.</text>
</comment>
<gene>
    <name evidence="2" type="ORF">ENK44_04900</name>
</gene>
<dbReference type="CDD" id="cd13671">
    <property type="entry name" value="PBP2_TRAP_SBP_like_3"/>
    <property type="match status" value="1"/>
</dbReference>
<dbReference type="GO" id="GO:0055085">
    <property type="term" value="P:transmembrane transport"/>
    <property type="evidence" value="ECO:0007669"/>
    <property type="project" value="InterPro"/>
</dbReference>
<dbReference type="NCBIfam" id="TIGR00787">
    <property type="entry name" value="dctP"/>
    <property type="match status" value="1"/>
</dbReference>
<dbReference type="InterPro" id="IPR038404">
    <property type="entry name" value="TRAP_DctP_sf"/>
</dbReference>
<organism evidence="2">
    <name type="scientific">Caldithrix abyssi</name>
    <dbReference type="NCBI Taxonomy" id="187145"/>
    <lineage>
        <taxon>Bacteria</taxon>
        <taxon>Pseudomonadati</taxon>
        <taxon>Calditrichota</taxon>
        <taxon>Calditrichia</taxon>
        <taxon>Calditrichales</taxon>
        <taxon>Calditrichaceae</taxon>
        <taxon>Caldithrix</taxon>
    </lineage>
</organism>
<dbReference type="AlphaFoldDB" id="A0A7V4TZ10"/>